<evidence type="ECO:0000313" key="3">
    <source>
        <dbReference type="EMBL" id="KAK7495998.1"/>
    </source>
</evidence>
<dbReference type="Proteomes" id="UP001519460">
    <property type="component" value="Unassembled WGS sequence"/>
</dbReference>
<dbReference type="EMBL" id="JACVVK020000070">
    <property type="protein sequence ID" value="KAK7495998.1"/>
    <property type="molecule type" value="Genomic_DNA"/>
</dbReference>
<feature type="domain" description="LicD/FKTN/FKRP nucleotidyltransferase" evidence="2">
    <location>
        <begin position="167"/>
        <end position="206"/>
    </location>
</feature>
<keyword evidence="1" id="KW-0472">Membrane</keyword>
<dbReference type="InterPro" id="IPR007074">
    <property type="entry name" value="LicD/FKTN/FKRP_NTP_transf"/>
</dbReference>
<gene>
    <name evidence="3" type="ORF">BaRGS_00012699</name>
</gene>
<sequence>MKVSIQCVNLFLCKRRMVSSNNSLPSLKVLTTLMLFVLFLLTFIPTRNLLLSPVLPGAWYDHSTVRLLKVYFSRLQNFPIPQQTARNDTALTRHKEACVNLSDISRFKTSISSYPEYFTQVAILKVKARHDPESARKLAVLDRFRPVLTSLERAQFLFTVDVFVRACQQNNLTFFLDGGTLLGAYRHHGFIPWDDDVDFYLNASQWRQAHHVLSNIPGFTLLTTNRSMWKFCLCSLLNIKRRKVKWPTLDLFWFTEDDTHVWSFTKGFFELFLMEKSHFFPLTYVPWDKWLLPVPACWHRFMQTRFSLSLCRSNSYSHKLGKTVPESMRVTVPCSDLYPFFPFVFRRTDSASGEMLETLRVGERVVHNITVRSPPDKCSGWRLF</sequence>
<feature type="transmembrane region" description="Helical" evidence="1">
    <location>
        <begin position="24"/>
        <end position="44"/>
    </location>
</feature>
<dbReference type="InterPro" id="IPR052942">
    <property type="entry name" value="LPS_cholinephosphotransferase"/>
</dbReference>
<dbReference type="GO" id="GO:0009100">
    <property type="term" value="P:glycoprotein metabolic process"/>
    <property type="evidence" value="ECO:0007669"/>
    <property type="project" value="UniProtKB-ARBA"/>
</dbReference>
<organism evidence="3 4">
    <name type="scientific">Batillaria attramentaria</name>
    <dbReference type="NCBI Taxonomy" id="370345"/>
    <lineage>
        <taxon>Eukaryota</taxon>
        <taxon>Metazoa</taxon>
        <taxon>Spiralia</taxon>
        <taxon>Lophotrochozoa</taxon>
        <taxon>Mollusca</taxon>
        <taxon>Gastropoda</taxon>
        <taxon>Caenogastropoda</taxon>
        <taxon>Sorbeoconcha</taxon>
        <taxon>Cerithioidea</taxon>
        <taxon>Batillariidae</taxon>
        <taxon>Batillaria</taxon>
    </lineage>
</organism>
<evidence type="ECO:0000313" key="4">
    <source>
        <dbReference type="Proteomes" id="UP001519460"/>
    </source>
</evidence>
<reference evidence="3 4" key="1">
    <citation type="journal article" date="2023" name="Sci. Data">
        <title>Genome assembly of the Korean intertidal mud-creeper Batillaria attramentaria.</title>
        <authorList>
            <person name="Patra A.K."/>
            <person name="Ho P.T."/>
            <person name="Jun S."/>
            <person name="Lee S.J."/>
            <person name="Kim Y."/>
            <person name="Won Y.J."/>
        </authorList>
    </citation>
    <scope>NUCLEOTIDE SEQUENCE [LARGE SCALE GENOMIC DNA]</scope>
    <source>
        <strain evidence="3">Wonlab-2016</strain>
    </source>
</reference>
<dbReference type="AlphaFoldDB" id="A0ABD0L9G6"/>
<dbReference type="PANTHER" id="PTHR43404:SF1">
    <property type="entry name" value="MNN4P"/>
    <property type="match status" value="1"/>
</dbReference>
<keyword evidence="1" id="KW-1133">Transmembrane helix</keyword>
<protein>
    <recommendedName>
        <fullName evidence="2">LicD/FKTN/FKRP nucleotidyltransferase domain-containing protein</fullName>
    </recommendedName>
</protein>
<comment type="caution">
    <text evidence="3">The sequence shown here is derived from an EMBL/GenBank/DDBJ whole genome shotgun (WGS) entry which is preliminary data.</text>
</comment>
<dbReference type="PANTHER" id="PTHR43404">
    <property type="entry name" value="LIPOPOLYSACCHARIDE CHOLINEPHOSPHOTRANSFERASE LICD"/>
    <property type="match status" value="1"/>
</dbReference>
<proteinExistence type="predicted"/>
<name>A0ABD0L9G6_9CAEN</name>
<accession>A0ABD0L9G6</accession>
<dbReference type="Pfam" id="PF04991">
    <property type="entry name" value="LicD"/>
    <property type="match status" value="1"/>
</dbReference>
<evidence type="ECO:0000259" key="2">
    <source>
        <dbReference type="Pfam" id="PF04991"/>
    </source>
</evidence>
<keyword evidence="4" id="KW-1185">Reference proteome</keyword>
<evidence type="ECO:0000256" key="1">
    <source>
        <dbReference type="SAM" id="Phobius"/>
    </source>
</evidence>
<keyword evidence="1" id="KW-0812">Transmembrane</keyword>